<feature type="region of interest" description="Disordered" evidence="13">
    <location>
        <begin position="2464"/>
        <end position="2769"/>
    </location>
</feature>
<feature type="compositionally biased region" description="Polar residues" evidence="13">
    <location>
        <begin position="3455"/>
        <end position="3480"/>
    </location>
</feature>
<feature type="compositionally biased region" description="Basic and acidic residues" evidence="13">
    <location>
        <begin position="3348"/>
        <end position="3382"/>
    </location>
</feature>
<keyword evidence="7" id="KW-0862">Zinc</keyword>
<feature type="region of interest" description="Disordered" evidence="13">
    <location>
        <begin position="2224"/>
        <end position="2250"/>
    </location>
</feature>
<keyword evidence="8" id="KW-0805">Transcription regulation</keyword>
<feature type="compositionally biased region" description="Basic and acidic residues" evidence="13">
    <location>
        <begin position="3169"/>
        <end position="3189"/>
    </location>
</feature>
<keyword evidence="6 12" id="KW-0863">Zinc-finger</keyword>
<comment type="subcellular location">
    <subcellularLocation>
        <location evidence="1">Nucleus</location>
    </subcellularLocation>
</comment>
<feature type="compositionally biased region" description="Basic and acidic residues" evidence="13">
    <location>
        <begin position="2518"/>
        <end position="2529"/>
    </location>
</feature>
<evidence type="ECO:0000256" key="8">
    <source>
        <dbReference type="ARBA" id="ARBA00023015"/>
    </source>
</evidence>
<feature type="region of interest" description="Disordered" evidence="13">
    <location>
        <begin position="1319"/>
        <end position="1349"/>
    </location>
</feature>
<feature type="compositionally biased region" description="Basic and acidic residues" evidence="13">
    <location>
        <begin position="3328"/>
        <end position="3337"/>
    </location>
</feature>
<feature type="region of interest" description="Disordered" evidence="13">
    <location>
        <begin position="517"/>
        <end position="611"/>
    </location>
</feature>
<feature type="compositionally biased region" description="Low complexity" evidence="13">
    <location>
        <begin position="569"/>
        <end position="587"/>
    </location>
</feature>
<dbReference type="PROSITE" id="PS00028">
    <property type="entry name" value="ZINC_FINGER_C2H2_1"/>
    <property type="match status" value="2"/>
</dbReference>
<feature type="region of interest" description="Disordered" evidence="13">
    <location>
        <begin position="1209"/>
        <end position="1232"/>
    </location>
</feature>
<dbReference type="GO" id="GO:0008270">
    <property type="term" value="F:zinc ion binding"/>
    <property type="evidence" value="ECO:0007669"/>
    <property type="project" value="UniProtKB-KW"/>
</dbReference>
<name>A0A8W8LSK0_MAGGI</name>
<feature type="region of interest" description="Disordered" evidence="13">
    <location>
        <begin position="1806"/>
        <end position="1831"/>
    </location>
</feature>
<feature type="compositionally biased region" description="Polar residues" evidence="13">
    <location>
        <begin position="2688"/>
        <end position="2697"/>
    </location>
</feature>
<feature type="compositionally biased region" description="Polar residues" evidence="13">
    <location>
        <begin position="1222"/>
        <end position="1232"/>
    </location>
</feature>
<feature type="region of interest" description="Disordered" evidence="13">
    <location>
        <begin position="922"/>
        <end position="959"/>
    </location>
</feature>
<feature type="region of interest" description="Disordered" evidence="13">
    <location>
        <begin position="2399"/>
        <end position="2448"/>
    </location>
</feature>
<evidence type="ECO:0000313" key="16">
    <source>
        <dbReference type="Proteomes" id="UP000005408"/>
    </source>
</evidence>
<dbReference type="InterPro" id="IPR057986">
    <property type="entry name" value="TPR_Rlf/292/654"/>
</dbReference>
<dbReference type="Gene3D" id="3.30.160.60">
    <property type="entry name" value="Classic Zinc Finger"/>
    <property type="match status" value="1"/>
</dbReference>
<feature type="compositionally biased region" description="Low complexity" evidence="13">
    <location>
        <begin position="1324"/>
        <end position="1337"/>
    </location>
</feature>
<feature type="compositionally biased region" description="Polar residues" evidence="13">
    <location>
        <begin position="2401"/>
        <end position="2421"/>
    </location>
</feature>
<feature type="compositionally biased region" description="Polar residues" evidence="13">
    <location>
        <begin position="850"/>
        <end position="861"/>
    </location>
</feature>
<feature type="region of interest" description="Disordered" evidence="13">
    <location>
        <begin position="3416"/>
        <end position="3484"/>
    </location>
</feature>
<feature type="compositionally biased region" description="Basic and acidic residues" evidence="13">
    <location>
        <begin position="3030"/>
        <end position="3041"/>
    </location>
</feature>
<evidence type="ECO:0000259" key="14">
    <source>
        <dbReference type="PROSITE" id="PS50157"/>
    </source>
</evidence>
<reference evidence="15" key="1">
    <citation type="submission" date="2022-08" db="UniProtKB">
        <authorList>
            <consortium name="EnsemblMetazoa"/>
        </authorList>
    </citation>
    <scope>IDENTIFICATION</scope>
    <source>
        <strain evidence="15">05x7-T-G4-1.051#20</strain>
    </source>
</reference>
<evidence type="ECO:0000256" key="6">
    <source>
        <dbReference type="ARBA" id="ARBA00022771"/>
    </source>
</evidence>
<evidence type="ECO:0000256" key="10">
    <source>
        <dbReference type="ARBA" id="ARBA00023163"/>
    </source>
</evidence>
<feature type="compositionally biased region" description="Polar residues" evidence="13">
    <location>
        <begin position="3312"/>
        <end position="3325"/>
    </location>
</feature>
<dbReference type="GO" id="GO:0003677">
    <property type="term" value="F:DNA binding"/>
    <property type="evidence" value="ECO:0007669"/>
    <property type="project" value="UniProtKB-KW"/>
</dbReference>
<feature type="compositionally biased region" description="Basic and acidic residues" evidence="13">
    <location>
        <begin position="2541"/>
        <end position="2605"/>
    </location>
</feature>
<feature type="region of interest" description="Disordered" evidence="13">
    <location>
        <begin position="974"/>
        <end position="1043"/>
    </location>
</feature>
<feature type="region of interest" description="Disordered" evidence="13">
    <location>
        <begin position="829"/>
        <end position="861"/>
    </location>
</feature>
<feature type="compositionally biased region" description="Acidic residues" evidence="13">
    <location>
        <begin position="1815"/>
        <end position="1827"/>
    </location>
</feature>
<feature type="region of interest" description="Disordered" evidence="13">
    <location>
        <begin position="1927"/>
        <end position="2089"/>
    </location>
</feature>
<evidence type="ECO:0000256" key="4">
    <source>
        <dbReference type="ARBA" id="ARBA00022723"/>
    </source>
</evidence>
<feature type="compositionally biased region" description="Polar residues" evidence="13">
    <location>
        <begin position="530"/>
        <end position="567"/>
    </location>
</feature>
<feature type="compositionally biased region" description="Basic and acidic residues" evidence="13">
    <location>
        <begin position="1700"/>
        <end position="1719"/>
    </location>
</feature>
<feature type="compositionally biased region" description="Polar residues" evidence="13">
    <location>
        <begin position="1031"/>
        <end position="1041"/>
    </location>
</feature>
<feature type="compositionally biased region" description="Basic and acidic residues" evidence="13">
    <location>
        <begin position="168"/>
        <end position="178"/>
    </location>
</feature>
<dbReference type="PROSITE" id="PS50157">
    <property type="entry name" value="ZINC_FINGER_C2H2_2"/>
    <property type="match status" value="2"/>
</dbReference>
<feature type="compositionally biased region" description="Basic and acidic residues" evidence="13">
    <location>
        <begin position="3051"/>
        <end position="3078"/>
    </location>
</feature>
<keyword evidence="4" id="KW-0479">Metal-binding</keyword>
<feature type="compositionally biased region" description="Basic and acidic residues" evidence="13">
    <location>
        <begin position="3266"/>
        <end position="3279"/>
    </location>
</feature>
<dbReference type="PANTHER" id="PTHR15507:SF17">
    <property type="entry name" value="C2H2-TYPE DOMAIN-CONTAINING PROTEIN"/>
    <property type="match status" value="1"/>
</dbReference>
<feature type="compositionally biased region" description="Basic and acidic residues" evidence="13">
    <location>
        <begin position="3428"/>
        <end position="3453"/>
    </location>
</feature>
<dbReference type="OMA" id="CETIECH"/>
<feature type="compositionally biased region" description="Acidic residues" evidence="13">
    <location>
        <begin position="151"/>
        <end position="167"/>
    </location>
</feature>
<evidence type="ECO:0000256" key="2">
    <source>
        <dbReference type="ARBA" id="ARBA00006991"/>
    </source>
</evidence>
<keyword evidence="11" id="KW-0539">Nucleus</keyword>
<comment type="similarity">
    <text evidence="2">Belongs to the krueppel C2H2-type zinc-finger protein family.</text>
</comment>
<feature type="compositionally biased region" description="Basic and acidic residues" evidence="13">
    <location>
        <begin position="1648"/>
        <end position="1658"/>
    </location>
</feature>
<keyword evidence="3" id="KW-0597">Phosphoprotein</keyword>
<feature type="region of interest" description="Disordered" evidence="13">
    <location>
        <begin position="2904"/>
        <end position="3238"/>
    </location>
</feature>
<feature type="compositionally biased region" description="Basic and acidic residues" evidence="13">
    <location>
        <begin position="1993"/>
        <end position="2023"/>
    </location>
</feature>
<accession>A0A8W8LSK0</accession>
<feature type="region of interest" description="Disordered" evidence="13">
    <location>
        <begin position="3266"/>
        <end position="3387"/>
    </location>
</feature>
<feature type="compositionally biased region" description="Basic and acidic residues" evidence="13">
    <location>
        <begin position="977"/>
        <end position="996"/>
    </location>
</feature>
<feature type="compositionally biased region" description="Basic and acidic residues" evidence="13">
    <location>
        <begin position="1927"/>
        <end position="1942"/>
    </location>
</feature>
<organism evidence="15 16">
    <name type="scientific">Magallana gigas</name>
    <name type="common">Pacific oyster</name>
    <name type="synonym">Crassostrea gigas</name>
    <dbReference type="NCBI Taxonomy" id="29159"/>
    <lineage>
        <taxon>Eukaryota</taxon>
        <taxon>Metazoa</taxon>
        <taxon>Spiralia</taxon>
        <taxon>Lophotrochozoa</taxon>
        <taxon>Mollusca</taxon>
        <taxon>Bivalvia</taxon>
        <taxon>Autobranchia</taxon>
        <taxon>Pteriomorphia</taxon>
        <taxon>Ostreida</taxon>
        <taxon>Ostreoidea</taxon>
        <taxon>Ostreidae</taxon>
        <taxon>Magallana</taxon>
    </lineage>
</organism>
<dbReference type="Proteomes" id="UP000005408">
    <property type="component" value="Unassembled WGS sequence"/>
</dbReference>
<evidence type="ECO:0000256" key="1">
    <source>
        <dbReference type="ARBA" id="ARBA00004123"/>
    </source>
</evidence>
<feature type="compositionally biased region" description="Basic and acidic residues" evidence="13">
    <location>
        <begin position="2064"/>
        <end position="2089"/>
    </location>
</feature>
<feature type="region of interest" description="Disordered" evidence="13">
    <location>
        <begin position="2111"/>
        <end position="2166"/>
    </location>
</feature>
<dbReference type="PANTHER" id="PTHR15507">
    <property type="entry name" value="ZINC FINGER PROTEIN RLF"/>
    <property type="match status" value="1"/>
</dbReference>
<feature type="compositionally biased region" description="Basic and acidic residues" evidence="13">
    <location>
        <begin position="944"/>
        <end position="955"/>
    </location>
</feature>
<feature type="compositionally biased region" description="Polar residues" evidence="13">
    <location>
        <begin position="2980"/>
        <end position="2995"/>
    </location>
</feature>
<dbReference type="SMART" id="SM00355">
    <property type="entry name" value="ZnF_C2H2"/>
    <property type="match status" value="5"/>
</dbReference>
<feature type="compositionally biased region" description="Basic and acidic residues" evidence="13">
    <location>
        <begin position="2425"/>
        <end position="2448"/>
    </location>
</feature>
<feature type="domain" description="C2H2-type" evidence="14">
    <location>
        <begin position="2821"/>
        <end position="2844"/>
    </location>
</feature>
<dbReference type="InterPro" id="IPR052251">
    <property type="entry name" value="GH-ZnFinger_Regulators"/>
</dbReference>
<evidence type="ECO:0000256" key="5">
    <source>
        <dbReference type="ARBA" id="ARBA00022737"/>
    </source>
</evidence>
<proteinExistence type="inferred from homology"/>
<dbReference type="Pfam" id="PF25580">
    <property type="entry name" value="TPR_Rlf"/>
    <property type="match status" value="1"/>
</dbReference>
<feature type="compositionally biased region" description="Polar residues" evidence="13">
    <location>
        <begin position="2641"/>
        <end position="2655"/>
    </location>
</feature>
<sequence length="3588" mass="398756">MDFSALIAELRNIASSYNGRDIDSNVSTAMYCEMFRKILQKAESEVAAYDDQIVILWMTLSQLCQTYKTLTKCKERNDLYQHIFLLCAKVVLNIKWQQLADDDQSKKNFRKTVEATHSQLVHAGFDRFGLLLNIMENPWTDPTITKIMSGDVEEESNSDTEEDENEMSDERKKELEERKKKKIQERDEEFTKYIGSADPLILRLRVEMLMQENCEEWALNLCNCCLKQRRYQMDLEFKSMQLLLLFKLGSMEKLQEVCETIECHHGIYIIEKLEKKENNQSLCVRLIQIFLVQDWIRPDRNCCTKKLLQMWIKYQSMEDKDRDKFLDSVWAIAKISSSTDQVNQLVTGLVKKCGLNLLQLYTDLCVYAINFDKGCCEQQMIQGNMEGVKKQQWAISVTCIKLADLYCNCSPKLARIAALTAFSLNPTIQNFNVVRKTFTDKRKEKMQAVKQDLSEEKGKETPQKEYRPRQSKYLQKVNPATIHEVERLLNMLRPYYLDPEIGFEKLQPVCQKFMDERGGGVSELPKKPNRPQTKTNSNSPRQNADVQFGSDNSAGSSRSNCAQTKSKNPPITAQSAPSPASSLAKSPLFGNKPRSYRAMSQPETVSKPQKTVQSNAIAQRLVPLIQPSPTPQTKTTSIDSTSNISELLKATKTLPQYNPNSSPATSLSYTSPSFVSVPQRMSGVNTQVQSTDLLRRKSVTLPVSTGGAFGRSEIIGDAGDKSIYHHLYKPLKPQEPTSLKTAKPPSNKLQVTNVNNKFQGHPNSYSLGGQANFNSIARPTEGASFAPPAAGVDSRRPSAEELQSIVDWLQSGTEDAISKQSIASFNTAIQQTPPPAHTPQPSYAARGQAVHNSQAHSSLQSGQKVDLNTLLTKPQVVANVLKIHPKGKTAVQEAASQISQRLSDIRSQGDVQLLLNLQKKYGSHQKPVPPNSAPSSDQPVHKKSVNDTKGKKNLTDTDLSLEEMKRRIADIVQKQKLLCENKPDQPAKRRRSDSPKGKKKTTGSSSSTPTKGLKPASSPAAVATATSESSNTPPQGEVQKQQIKEWFNNRLQVQQQIEKIKQQPPSISSLTKPQFILQQQAAPVHFVSASQIENLRSSSAQRGAGNPRPSEGPALHGSPGPPQQKVDHYDQRLGLLSNSASTKPSLLEQKLLQDDSATTASLKDSSMLNSSIPHTPNIHQLRTFQTSAQSVSNEGVLPSQLHLPLPNSQANTTGVSQGPGISESTLPYSDGPTPTTLLSVLLEQSKYITSVAATSASSSPSQSKNFQGGSSQVNTSTWSSTLSNSVLSSLASTPASASPIRTSAQQTLSILLPKTAHCGKQDVENSNSDSTSTSSTVDSREKPKDSSLMSPVGYQLKYVGQIKTKDIQSVANSGNDLLGGNTSGQSIQKSPSGMKLLTCFDNEVVKEISKMIGVEKKQAMPPVEIPIISKPQQQMEKVDSVHCVSVKNNTENSFVTENKQMGEKEVSRLESLGTVVSNEKPTPLTDLKATSEQSQVGVKNYRQSLIDSLENGIKQSMEHIDVSAELLEKSSQNIHPSCIDLDLTREKVPECSESVGDISSTAQPVLPNVQVVQEESTEKLSESQTCVGEMVDHGADSGPKMSSESQTWTDKTIEHGANSDRNSSPLSPAAQPTTHIDQIDPLVSESGSKTEEEWSREECLDDVANIEVKQSDTSNLSRDEDSVTRNTSSSVPDEVNLKSISEEQPKEAVKEEKSDEKTDNNIPDSGHFTLESKEEDMLPEAADETSELTENASAETHKEEELDKAEETVKDADHTEETEKPKLNNPIISVDSAILEEKQQGLVVEDSESAGMEDQQMEEESLVEETENNGLITDTVEIGKDEAKEKDLKVEQTEMLCMEDIKLDNIDRSKVIHKLKNDMNNLLHQIEDLNGSHGSRSIAETLSEMNCHEQASENQNVQISKLSETVQKMEEELEEERKKEQDVGDQGSVVTTKSVPLELAGGSSEESEEVGAKEETKARKDEVEETESMSTEFGKELTPDEKQEEKDLTSHENQEKLEVKSDEEQVIGEFALEEPKVEVESQNAEDRSTDQREGENILLNSVECKGKKGGMEEKDKGSEKITDEEKEIMAEEGNRKLDKFRKNQKNKKTDIPVNFGFDFNEESHGEEMKINKKSSSEDSSSRESEFVKVSPPESKHKRLQGSAILKTKKRYRENLQGAKEVAEKIKEHIISGTKVVEITEKTALPSVIETKAFSADVKKNMPASARVNDPDFDKHSITSNSSSCSSVPSINQMQTIQSNPEKEKGTKEIPEKTNNCLICGKEFRSVMSLKEHVKNKCKSTDYVRTKDYEFSSRFTCCKCGMTSSSPYDMKKHLKRQHNMSDDKDFEDLLISSYKCELCGETFKDKTSIYSHVSTSCPHLGARRKESKLFPDDKRAVKTLPNLVNPNRGKLSSATTNQSPPNNVGFKEKVPVAKAENQRQPKTVSREMKATEVISVKSENTKILSQERVSSPVETAIGKSQIGEKNSEENASLSSQEESQTDSKKKTEPQVSNQRVTRSRLENTSTKKESGSNNAKGTKQQVVEEKSGKKVEDPVKEDNHVEDSSRKLSFDESQNKTSVEEEKGPEKSNKKDRSTERKRTNKESPELKTPTARGQTRGKNGKFTPRSSAVPSNEKKEDDSTDLSNSNQDKSQTSKPTYRRHTRSKGTVENVDLSDLEKVEMNFRKSRCRQYSGSTDVSLVSECSEVDQQQKLSEQTKRKKLDNDSCEGKSTSSPAVVAESGQDASSSSQRKRKESSSVQPPVETPSRGKRLIKVKKFDQFEVPEFLKSQVINSNLKRQVKMEKVPDKVIQTPVKNETKKEVRKCSRCSKQFANQTKLIKHIATVHLTPCKPSSSSRLQKCSYQCRYCKATYKTYLQFLNHVPGHATQILEGLDSKQIVPAVVHSKPANVKGTEDSGPQKEETENIIKKEEAEENEVKTRSTRQSENKAKPVNEPTENTVATRSRRSTASSENGQGDKANQKAKSSSTSRQEKQVLTSRSRSRSGRGLDNKEEKPEVDLNSPSRQLRRKRDSRGNERDNDVLKKKQNMQQDHQNTKTQEKQLPQTEEHMTRSSAKRKSESNKSPAPSKKSKTDQPDSTECETSEFELAGSDAEISFRKRMPKKRKVEVNYVDTCGSDIEETAAEETAEDDDDDYNPAEDEEEEEEEDEAIKDDLDNKSSKTKDSCSKKQDSVENNTSNNHKGPEKVPVAVVDDDEFEYVKSPSHETTFNEASKAPLHKASEVKEKIVLSRSSKDHTAYLNSFMSYIDNRSKKTKEEKEKVAKTLQQPNKKTVPNKKARLDTDRDNGTDTEEKGTTSGTPNQAPTSFLDSFLEHCSKATDGEMSSPSGSVKGEDTKAGEDHVATKAEQKQVKSESKPDAEVKEETACEIGNVDSKVTETGDKTSFNAFQDTFKSFVTAGSKKGSISGEGDSSTRKESLTDVIEGLRDSERTHRAGSEESVQTVSSRCTDISDTSEGAQGSTVSKSKRMRHIYHNGKIWHVGAGNVTSMSVKQNDPEGHPLPSSTLTNPSTPGMTLATKQLIKVDRDKNTPHQDQSENTYTYTTAEELKRGSQGGSNKWRVKRDKTQLSFRK</sequence>
<feature type="compositionally biased region" description="Basic and acidic residues" evidence="13">
    <location>
        <begin position="445"/>
        <end position="468"/>
    </location>
</feature>
<feature type="compositionally biased region" description="Acidic residues" evidence="13">
    <location>
        <begin position="3135"/>
        <end position="3168"/>
    </location>
</feature>
<feature type="compositionally biased region" description="Acidic residues" evidence="13">
    <location>
        <begin position="1737"/>
        <end position="1747"/>
    </location>
</feature>
<dbReference type="GO" id="GO:0005634">
    <property type="term" value="C:nucleus"/>
    <property type="evidence" value="ECO:0007669"/>
    <property type="project" value="UniProtKB-SubCell"/>
</dbReference>
<feature type="compositionally biased region" description="Basic and acidic residues" evidence="13">
    <location>
        <begin position="3538"/>
        <end position="3551"/>
    </location>
</feature>
<feature type="compositionally biased region" description="Polar residues" evidence="13">
    <location>
        <begin position="1264"/>
        <end position="1274"/>
    </location>
</feature>
<feature type="compositionally biased region" description="Polar residues" evidence="13">
    <location>
        <begin position="3518"/>
        <end position="3529"/>
    </location>
</feature>
<feature type="region of interest" description="Disordered" evidence="13">
    <location>
        <begin position="1614"/>
        <end position="1787"/>
    </location>
</feature>
<feature type="compositionally biased region" description="Basic and acidic residues" evidence="13">
    <location>
        <begin position="1970"/>
        <end position="1982"/>
    </location>
</feature>
<evidence type="ECO:0000256" key="9">
    <source>
        <dbReference type="ARBA" id="ARBA00023125"/>
    </source>
</evidence>
<keyword evidence="5" id="KW-0677">Repeat</keyword>
<feature type="compositionally biased region" description="Basic and acidic residues" evidence="13">
    <location>
        <begin position="3295"/>
        <end position="3311"/>
    </location>
</feature>
<keyword evidence="10" id="KW-0804">Transcription</keyword>
<evidence type="ECO:0000256" key="13">
    <source>
        <dbReference type="SAM" id="MobiDB-lite"/>
    </source>
</evidence>
<feature type="compositionally biased region" description="Basic and acidic residues" evidence="13">
    <location>
        <begin position="3004"/>
        <end position="3015"/>
    </location>
</feature>
<keyword evidence="16" id="KW-1185">Reference proteome</keyword>
<feature type="region of interest" description="Disordered" evidence="13">
    <location>
        <begin position="3504"/>
        <end position="3588"/>
    </location>
</feature>
<feature type="compositionally biased region" description="Polar residues" evidence="13">
    <location>
        <begin position="601"/>
        <end position="611"/>
    </location>
</feature>
<feature type="compositionally biased region" description="Low complexity" evidence="13">
    <location>
        <begin position="1254"/>
        <end position="1263"/>
    </location>
</feature>
<dbReference type="InterPro" id="IPR013087">
    <property type="entry name" value="Znf_C2H2_type"/>
</dbReference>
<feature type="domain" description="C2H2-type" evidence="14">
    <location>
        <begin position="2353"/>
        <end position="2383"/>
    </location>
</feature>
<feature type="compositionally biased region" description="Polar residues" evidence="13">
    <location>
        <begin position="2530"/>
        <end position="2540"/>
    </location>
</feature>
<feature type="compositionally biased region" description="Polar residues" evidence="13">
    <location>
        <begin position="1619"/>
        <end position="1636"/>
    </location>
</feature>
<feature type="compositionally biased region" description="Basic and acidic residues" evidence="13">
    <location>
        <begin position="2910"/>
        <end position="2949"/>
    </location>
</feature>
<feature type="compositionally biased region" description="Basic and acidic residues" evidence="13">
    <location>
        <begin position="1755"/>
        <end position="1782"/>
    </location>
</feature>
<feature type="region of interest" description="Disordered" evidence="13">
    <location>
        <begin position="1098"/>
        <end position="1127"/>
    </location>
</feature>
<keyword evidence="9" id="KW-0238">DNA-binding</keyword>
<feature type="compositionally biased region" description="Basic and acidic residues" evidence="13">
    <location>
        <begin position="2033"/>
        <end position="2055"/>
    </location>
</feature>
<feature type="compositionally biased region" description="Low complexity" evidence="13">
    <location>
        <begin position="2237"/>
        <end position="2249"/>
    </location>
</feature>
<dbReference type="EnsemblMetazoa" id="G29429.1">
    <property type="protein sequence ID" value="G29429.1:cds"/>
    <property type="gene ID" value="G29429"/>
</dbReference>
<feature type="region of interest" description="Disordered" evidence="13">
    <location>
        <begin position="445"/>
        <end position="471"/>
    </location>
</feature>
<evidence type="ECO:0000256" key="3">
    <source>
        <dbReference type="ARBA" id="ARBA00022553"/>
    </source>
</evidence>
<feature type="region of interest" description="Disordered" evidence="13">
    <location>
        <begin position="1254"/>
        <end position="1277"/>
    </location>
</feature>
<evidence type="ECO:0000256" key="7">
    <source>
        <dbReference type="ARBA" id="ARBA00022833"/>
    </source>
</evidence>
<feature type="compositionally biased region" description="Low complexity" evidence="13">
    <location>
        <begin position="1002"/>
        <end position="1030"/>
    </location>
</feature>
<feature type="compositionally biased region" description="Polar residues" evidence="13">
    <location>
        <begin position="2488"/>
        <end position="2497"/>
    </location>
</feature>
<dbReference type="GO" id="GO:0000981">
    <property type="term" value="F:DNA-binding transcription factor activity, RNA polymerase II-specific"/>
    <property type="evidence" value="ECO:0007669"/>
    <property type="project" value="TreeGrafter"/>
</dbReference>
<evidence type="ECO:0000256" key="11">
    <source>
        <dbReference type="ARBA" id="ARBA00023242"/>
    </source>
</evidence>
<evidence type="ECO:0000256" key="12">
    <source>
        <dbReference type="PROSITE-ProRule" id="PRU00042"/>
    </source>
</evidence>
<dbReference type="OrthoDB" id="427030at2759"/>
<protein>
    <recommendedName>
        <fullName evidence="14">C2H2-type domain-containing protein</fullName>
    </recommendedName>
</protein>
<feature type="region of interest" description="Disordered" evidence="13">
    <location>
        <begin position="148"/>
        <end position="181"/>
    </location>
</feature>
<evidence type="ECO:0000313" key="15">
    <source>
        <dbReference type="EnsemblMetazoa" id="G29429.1:cds"/>
    </source>
</evidence>
<feature type="compositionally biased region" description="Basic and acidic residues" evidence="13">
    <location>
        <begin position="2121"/>
        <end position="2146"/>
    </location>
</feature>